<protein>
    <submittedName>
        <fullName evidence="2">Uncharacterized protein</fullName>
    </submittedName>
</protein>
<feature type="region of interest" description="Disordered" evidence="1">
    <location>
        <begin position="1"/>
        <end position="92"/>
    </location>
</feature>
<feature type="compositionally biased region" description="Acidic residues" evidence="1">
    <location>
        <begin position="34"/>
        <end position="48"/>
    </location>
</feature>
<evidence type="ECO:0000313" key="2">
    <source>
        <dbReference type="EMBL" id="KAK9112625.1"/>
    </source>
</evidence>
<dbReference type="AlphaFoldDB" id="A0AAP0IC89"/>
<keyword evidence="3" id="KW-1185">Reference proteome</keyword>
<reference evidence="2 3" key="1">
    <citation type="submission" date="2024-01" db="EMBL/GenBank/DDBJ databases">
        <title>Genome assemblies of Stephania.</title>
        <authorList>
            <person name="Yang L."/>
        </authorList>
    </citation>
    <scope>NUCLEOTIDE SEQUENCE [LARGE SCALE GENOMIC DNA]</scope>
    <source>
        <strain evidence="2">JXDWG</strain>
        <tissue evidence="2">Leaf</tissue>
    </source>
</reference>
<feature type="compositionally biased region" description="Basic and acidic residues" evidence="1">
    <location>
        <begin position="49"/>
        <end position="62"/>
    </location>
</feature>
<proteinExistence type="predicted"/>
<comment type="caution">
    <text evidence="2">The sequence shown here is derived from an EMBL/GenBank/DDBJ whole genome shotgun (WGS) entry which is preliminary data.</text>
</comment>
<name>A0AAP0IC89_9MAGN</name>
<sequence>MEVKKKMNKKMNKAMLKEVKVKNKAMKQMRKETEVEDDDEEENEEEDVKEVLEARSSAEGRVKAKSGPSGKEAADDSSDEPFPGGPPNKELLTSFHNHVAAAIWNNKAVDVVTMWKALLPSEIANTTAVKMSNDVLKHLTIFGDGGP</sequence>
<evidence type="ECO:0000313" key="3">
    <source>
        <dbReference type="Proteomes" id="UP001419268"/>
    </source>
</evidence>
<organism evidence="2 3">
    <name type="scientific">Stephania cephalantha</name>
    <dbReference type="NCBI Taxonomy" id="152367"/>
    <lineage>
        <taxon>Eukaryota</taxon>
        <taxon>Viridiplantae</taxon>
        <taxon>Streptophyta</taxon>
        <taxon>Embryophyta</taxon>
        <taxon>Tracheophyta</taxon>
        <taxon>Spermatophyta</taxon>
        <taxon>Magnoliopsida</taxon>
        <taxon>Ranunculales</taxon>
        <taxon>Menispermaceae</taxon>
        <taxon>Menispermoideae</taxon>
        <taxon>Cissampelideae</taxon>
        <taxon>Stephania</taxon>
    </lineage>
</organism>
<gene>
    <name evidence="2" type="ORF">Scep_020144</name>
</gene>
<accession>A0AAP0IC89</accession>
<dbReference type="EMBL" id="JBBNAG010000008">
    <property type="protein sequence ID" value="KAK9112625.1"/>
    <property type="molecule type" value="Genomic_DNA"/>
</dbReference>
<evidence type="ECO:0000256" key="1">
    <source>
        <dbReference type="SAM" id="MobiDB-lite"/>
    </source>
</evidence>
<dbReference type="Proteomes" id="UP001419268">
    <property type="component" value="Unassembled WGS sequence"/>
</dbReference>
<feature type="compositionally biased region" description="Basic residues" evidence="1">
    <location>
        <begin position="1"/>
        <end position="12"/>
    </location>
</feature>